<name>A0A7E6DRV6_9CHIR</name>
<reference evidence="3 5" key="1">
    <citation type="journal article" date="2020" name="Nature">
        <title>Six reference-quality genomes reveal evolution of bat adaptations.</title>
        <authorList>
            <person name="Jebb D."/>
            <person name="Huang Z."/>
            <person name="Pippel M."/>
            <person name="Hughes G.M."/>
            <person name="Lavrichenko K."/>
            <person name="Devanna P."/>
            <person name="Winkler S."/>
            <person name="Jermiin L.S."/>
            <person name="Skirmuntt E.C."/>
            <person name="Katzourakis A."/>
            <person name="Burkitt-Gray L."/>
            <person name="Ray D.A."/>
            <person name="Sullivan K.A.M."/>
            <person name="Roscito J.G."/>
            <person name="Kirilenko B.M."/>
            <person name="Davalos L.M."/>
            <person name="Corthals A.P."/>
            <person name="Power M.L."/>
            <person name="Jones G."/>
            <person name="Ransome R.D."/>
            <person name="Dechmann D.K.N."/>
            <person name="Locatelli A.G."/>
            <person name="Puechmaille S.J."/>
            <person name="Fedrigo O."/>
            <person name="Jarvis E.D."/>
            <person name="Hiller M."/>
            <person name="Vernes S.C."/>
            <person name="Myers E.W."/>
            <person name="Teeling E.C."/>
        </authorList>
    </citation>
    <scope>NUCLEOTIDE SEQUENCE [LARGE SCALE GENOMIC DNA]</scope>
    <source>
        <strain evidence="3">Bat1K_MPI-CBG_1</strain>
    </source>
</reference>
<organism evidence="4 6">
    <name type="scientific">Phyllostomus discolor</name>
    <name type="common">pale spear-nosed bat</name>
    <dbReference type="NCBI Taxonomy" id="89673"/>
    <lineage>
        <taxon>Eukaryota</taxon>
        <taxon>Metazoa</taxon>
        <taxon>Chordata</taxon>
        <taxon>Craniata</taxon>
        <taxon>Vertebrata</taxon>
        <taxon>Euteleostomi</taxon>
        <taxon>Mammalia</taxon>
        <taxon>Eutheria</taxon>
        <taxon>Laurasiatheria</taxon>
        <taxon>Chiroptera</taxon>
        <taxon>Yangochiroptera</taxon>
        <taxon>Phyllostomidae</taxon>
        <taxon>Phyllostominae</taxon>
        <taxon>Phyllostomus</taxon>
    </lineage>
</organism>
<dbReference type="OrthoDB" id="9947586at2759"/>
<feature type="chain" id="PRO_5044657007" evidence="2">
    <location>
        <begin position="30"/>
        <end position="272"/>
    </location>
</feature>
<dbReference type="RefSeq" id="XP_035881699.1">
    <property type="nucleotide sequence ID" value="XM_036025806.1"/>
</dbReference>
<evidence type="ECO:0000256" key="2">
    <source>
        <dbReference type="SAM" id="SignalP"/>
    </source>
</evidence>
<keyword evidence="1" id="KW-0812">Transmembrane</keyword>
<keyword evidence="1" id="KW-1133">Transmembrane helix</keyword>
<evidence type="ECO:0000313" key="3">
    <source>
        <dbReference type="EMBL" id="KAF6109775.1"/>
    </source>
</evidence>
<dbReference type="EMBL" id="JABVXQ010000005">
    <property type="protein sequence ID" value="KAF6109775.1"/>
    <property type="molecule type" value="Genomic_DNA"/>
</dbReference>
<dbReference type="AlphaFoldDB" id="A0A7E6DRV6"/>
<evidence type="ECO:0000313" key="4">
    <source>
        <dbReference type="Proteomes" id="UP000504628"/>
    </source>
</evidence>
<gene>
    <name evidence="6 7" type="primary">LOC118500571</name>
    <name evidence="3" type="ORF">HJG60_010978</name>
</gene>
<evidence type="ECO:0000256" key="1">
    <source>
        <dbReference type="SAM" id="Phobius"/>
    </source>
</evidence>
<dbReference type="RefSeq" id="XP_035881700.1">
    <property type="nucleotide sequence ID" value="XM_036025807.1"/>
</dbReference>
<feature type="signal peptide" evidence="2">
    <location>
        <begin position="1"/>
        <end position="29"/>
    </location>
</feature>
<dbReference type="GeneID" id="118500571"/>
<evidence type="ECO:0000313" key="7">
    <source>
        <dbReference type="RefSeq" id="XP_035881700.1"/>
    </source>
</evidence>
<sequence>MSLANSSPRAALLGVLLLVSLIVQNPVRGQLTPAPVQTCHSFHCIGEMCYQEAKFSNQMAECEPGQQHCELIQLNTSHYTARCSHSCERGYETGLSPCQLASTSAPSPGPCSLQCCSDGPHCLALNELASGLDHLIVPEDKLVPTPPAPNRNEKVCATFSCLGSECFKGQKAVATCPKGLDFCELKRSSSGYTAGCSQACVSSIYRCHGAMAQACSQECCQASASGSCLRLDGDLHFNRAASGATRSPLHCSLAGAMLLLLLHFALLPFPFP</sequence>
<reference evidence="6 7" key="2">
    <citation type="submission" date="2025-04" db="UniProtKB">
        <authorList>
            <consortium name="RefSeq"/>
        </authorList>
    </citation>
    <scope>IDENTIFICATION</scope>
    <source>
        <tissue evidence="6 7">Muscle</tissue>
    </source>
</reference>
<keyword evidence="2" id="KW-0732">Signal</keyword>
<dbReference type="Proteomes" id="UP000504628">
    <property type="component" value="Chromosome 5"/>
</dbReference>
<proteinExistence type="predicted"/>
<evidence type="ECO:0000313" key="6">
    <source>
        <dbReference type="RefSeq" id="XP_035881699.1"/>
    </source>
</evidence>
<evidence type="ECO:0000313" key="5">
    <source>
        <dbReference type="Proteomes" id="UP000664940"/>
    </source>
</evidence>
<keyword evidence="1" id="KW-0472">Membrane</keyword>
<keyword evidence="4" id="KW-1185">Reference proteome</keyword>
<dbReference type="KEGG" id="pdic:118500571"/>
<protein>
    <submittedName>
        <fullName evidence="6 7">Uncharacterized protein LOC118500571</fullName>
    </submittedName>
</protein>
<accession>A0A7E6DRV6</accession>
<feature type="transmembrane region" description="Helical" evidence="1">
    <location>
        <begin position="253"/>
        <end position="271"/>
    </location>
</feature>
<dbReference type="Proteomes" id="UP000664940">
    <property type="component" value="Unassembled WGS sequence"/>
</dbReference>